<evidence type="ECO:0000313" key="2">
    <source>
        <dbReference type="EMBL" id="QLG74649.1"/>
    </source>
</evidence>
<dbReference type="GO" id="GO:0030163">
    <property type="term" value="P:protein catabolic process"/>
    <property type="evidence" value="ECO:0007669"/>
    <property type="project" value="TreeGrafter"/>
</dbReference>
<evidence type="ECO:0000313" key="3">
    <source>
        <dbReference type="Proteomes" id="UP000509704"/>
    </source>
</evidence>
<name>A0A7H9B9F9_ZYGMR</name>
<dbReference type="PROSITE" id="PS50263">
    <property type="entry name" value="CN_HYDROLASE"/>
    <property type="match status" value="1"/>
</dbReference>
<feature type="domain" description="CN hydrolase" evidence="1">
    <location>
        <begin position="15"/>
        <end position="418"/>
    </location>
</feature>
<dbReference type="CDD" id="cd07566">
    <property type="entry name" value="ScNTA1_like"/>
    <property type="match status" value="1"/>
</dbReference>
<dbReference type="EMBL" id="CP058610">
    <property type="protein sequence ID" value="QLG74649.1"/>
    <property type="molecule type" value="Genomic_DNA"/>
</dbReference>
<sequence>MSSSIPPKTKLAVNLRIAVVQLNPQIAQVSQNVSRATTMLRKLKDTLDNSGTGKNLDLVVFPEFALTGYNFHSRDHILPYTSRAKDGPSFDLARLVSKMFSCYTVIGYPERVSTDADSKLYNSAILISPEGELVFNYRKSFLYNTDEDWNCQENPAGFQNFPLLFKGRGKDLSKGKEGNAVDVTLKTSIGICMDLSPYKFQAPFQDFEFATYNVDNNSELIICPMAWLHSSSVTSDLRKEEITEKVSKIEQHTRQQHLPAYGSQGDYQYDFDNRNITKRLSSDSDLLQKDYTDFAKPDMSNVNYWLLRFTPFLALRQRYLWSIEDLFPFLEKKRSASYMGSSIDGIWKFKNKNAIVVMANRCGIEDGTTVFAGSSGIYKFNGKFDNEEGHLDSENQSVELLGNLGKGVEGIIMRDVNFEVFRNVNEKCNQCIRR</sequence>
<dbReference type="InterPro" id="IPR003010">
    <property type="entry name" value="C-N_Hydrolase"/>
</dbReference>
<organism evidence="2 3">
    <name type="scientific">Zygotorulaspora mrakii</name>
    <name type="common">Zygosaccharomyces mrakii</name>
    <dbReference type="NCBI Taxonomy" id="42260"/>
    <lineage>
        <taxon>Eukaryota</taxon>
        <taxon>Fungi</taxon>
        <taxon>Dikarya</taxon>
        <taxon>Ascomycota</taxon>
        <taxon>Saccharomycotina</taxon>
        <taxon>Saccharomycetes</taxon>
        <taxon>Saccharomycetales</taxon>
        <taxon>Saccharomycetaceae</taxon>
        <taxon>Zygotorulaspora</taxon>
    </lineage>
</organism>
<protein>
    <recommendedName>
        <fullName evidence="1">CN hydrolase domain-containing protein</fullName>
    </recommendedName>
</protein>
<accession>A0A7H9B9F9</accession>
<dbReference type="OrthoDB" id="201515at2759"/>
<dbReference type="KEGG" id="zmk:HG535_0G05320"/>
<dbReference type="Gene3D" id="3.60.110.10">
    <property type="entry name" value="Carbon-nitrogen hydrolase"/>
    <property type="match status" value="1"/>
</dbReference>
<dbReference type="GeneID" id="59238432"/>
<dbReference type="SUPFAM" id="SSF56317">
    <property type="entry name" value="Carbon-nitrogen hydrolase"/>
    <property type="match status" value="2"/>
</dbReference>
<evidence type="ECO:0000259" key="1">
    <source>
        <dbReference type="PROSITE" id="PS50263"/>
    </source>
</evidence>
<reference evidence="2 3" key="1">
    <citation type="submission" date="2020-07" db="EMBL/GenBank/DDBJ databases">
        <title>The yeast mating-type switching endonuclease HO is a domesticated member of an unorthodox homing genetic element family.</title>
        <authorList>
            <person name="Coughlan A.Y."/>
            <person name="Lombardi L."/>
            <person name="Braun-Galleani S."/>
            <person name="Martos A.R."/>
            <person name="Galeote V."/>
            <person name="Bigey F."/>
            <person name="Dequin S."/>
            <person name="Byrne K.P."/>
            <person name="Wolfe K.H."/>
        </authorList>
    </citation>
    <scope>NUCLEOTIDE SEQUENCE [LARGE SCALE GENOMIC DNA]</scope>
    <source>
        <strain evidence="2 3">NRRL Y-6702</strain>
    </source>
</reference>
<proteinExistence type="predicted"/>
<gene>
    <name evidence="2" type="ORF">HG535_0G05320</name>
</gene>
<dbReference type="InterPro" id="IPR036526">
    <property type="entry name" value="C-N_Hydrolase_sf"/>
</dbReference>
<dbReference type="RefSeq" id="XP_037146374.1">
    <property type="nucleotide sequence ID" value="XM_037290479.1"/>
</dbReference>
<dbReference type="Pfam" id="PF00795">
    <property type="entry name" value="CN_hydrolase"/>
    <property type="match status" value="1"/>
</dbReference>
<keyword evidence="3" id="KW-1185">Reference proteome</keyword>
<dbReference type="GO" id="GO:0070773">
    <property type="term" value="F:protein-N-terminal glutamine amidohydrolase activity"/>
    <property type="evidence" value="ECO:0007669"/>
    <property type="project" value="InterPro"/>
</dbReference>
<dbReference type="PANTHER" id="PTHR11750">
    <property type="entry name" value="PROTEIN N-TERMINAL AMIDASE"/>
    <property type="match status" value="1"/>
</dbReference>
<dbReference type="AlphaFoldDB" id="A0A7H9B9F9"/>
<dbReference type="InterPro" id="IPR039703">
    <property type="entry name" value="Nta1"/>
</dbReference>
<dbReference type="GO" id="GO:0008418">
    <property type="term" value="F:protein-N-terminal asparagine amidohydrolase activity"/>
    <property type="evidence" value="ECO:0007669"/>
    <property type="project" value="InterPro"/>
</dbReference>
<dbReference type="Proteomes" id="UP000509704">
    <property type="component" value="Chromosome 7"/>
</dbReference>
<dbReference type="PANTHER" id="PTHR11750:SF26">
    <property type="entry name" value="PROTEIN N-TERMINAL AMIDASE"/>
    <property type="match status" value="1"/>
</dbReference>